<dbReference type="EMBL" id="CP046244">
    <property type="protein sequence ID" value="QGP91651.1"/>
    <property type="molecule type" value="Genomic_DNA"/>
</dbReference>
<dbReference type="InterPro" id="IPR007842">
    <property type="entry name" value="HEPN_dom"/>
</dbReference>
<accession>A0A6I5ZQ39</accession>
<dbReference type="PANTHER" id="PTHR36565:SF1">
    <property type="entry name" value="UPF0332 PROTEIN TM_1000"/>
    <property type="match status" value="1"/>
</dbReference>
<feature type="domain" description="HEPN" evidence="2">
    <location>
        <begin position="12"/>
        <end position="128"/>
    </location>
</feature>
<dbReference type="Proteomes" id="UP000425916">
    <property type="component" value="Chromosome"/>
</dbReference>
<dbReference type="AlphaFoldDB" id="A0A6I5ZQ39"/>
<evidence type="ECO:0000256" key="1">
    <source>
        <dbReference type="ARBA" id="ARBA00038248"/>
    </source>
</evidence>
<evidence type="ECO:0000313" key="4">
    <source>
        <dbReference type="Proteomes" id="UP000425916"/>
    </source>
</evidence>
<dbReference type="OrthoDB" id="1684393at2"/>
<keyword evidence="4" id="KW-1185">Reference proteome</keyword>
<dbReference type="InterPro" id="IPR052226">
    <property type="entry name" value="UPF0332_toxin"/>
</dbReference>
<protein>
    <submittedName>
        <fullName evidence="3">HEPN domain protein</fullName>
    </submittedName>
</protein>
<sequence length="137" mass="15735">MKEDNHKRTLIKYRLNEAYEVLADAQKLLASQGSPRSIVNRSYYAMFYATLALLVTIDQGSAKHSGVISLFDRYFVKPGIFQKELSKSLHRAFEFRQQGDYGEVTPIVVEDAIELLQAAEKFIHTVQRYLNERGFAD</sequence>
<gene>
    <name evidence="3" type="ORF">MGLY_09920</name>
</gene>
<evidence type="ECO:0000313" key="3">
    <source>
        <dbReference type="EMBL" id="QGP91651.1"/>
    </source>
</evidence>
<dbReference type="Pfam" id="PF05168">
    <property type="entry name" value="HEPN"/>
    <property type="match status" value="1"/>
</dbReference>
<dbReference type="RefSeq" id="WP_156272264.1">
    <property type="nucleotide sequence ID" value="NZ_CP046244.1"/>
</dbReference>
<comment type="similarity">
    <text evidence="1">Belongs to the UPF0332 family.</text>
</comment>
<name>A0A6I5ZQ39_9FIRM</name>
<proteinExistence type="inferred from homology"/>
<dbReference type="Gene3D" id="1.20.120.330">
    <property type="entry name" value="Nucleotidyltransferases domain 2"/>
    <property type="match status" value="1"/>
</dbReference>
<evidence type="ECO:0000259" key="2">
    <source>
        <dbReference type="Pfam" id="PF05168"/>
    </source>
</evidence>
<reference evidence="3 4" key="1">
    <citation type="submission" date="2019-11" db="EMBL/GenBank/DDBJ databases">
        <title>Genome sequence of Moorella glycerini DSM11254.</title>
        <authorList>
            <person name="Poehlein A."/>
            <person name="Boeer T."/>
            <person name="Daniel R."/>
        </authorList>
    </citation>
    <scope>NUCLEOTIDE SEQUENCE [LARGE SCALE GENOMIC DNA]</scope>
    <source>
        <strain evidence="3 4">DSM 11254</strain>
    </source>
</reference>
<dbReference type="PANTHER" id="PTHR36565">
    <property type="entry name" value="UPF0332 PROTEIN TM_1000"/>
    <property type="match status" value="1"/>
</dbReference>
<organism evidence="3 4">
    <name type="scientific">Neomoorella glycerini</name>
    <dbReference type="NCBI Taxonomy" id="55779"/>
    <lineage>
        <taxon>Bacteria</taxon>
        <taxon>Bacillati</taxon>
        <taxon>Bacillota</taxon>
        <taxon>Clostridia</taxon>
        <taxon>Neomoorellales</taxon>
        <taxon>Neomoorellaceae</taxon>
        <taxon>Neomoorella</taxon>
    </lineage>
</organism>